<dbReference type="EMBL" id="CP009149">
    <property type="protein sequence ID" value="AIJ06330.1"/>
    <property type="molecule type" value="Genomic_DNA"/>
</dbReference>
<evidence type="ECO:0000256" key="3">
    <source>
        <dbReference type="ARBA" id="ARBA00016118"/>
    </source>
</evidence>
<evidence type="ECO:0000313" key="8">
    <source>
        <dbReference type="Proteomes" id="UP000028781"/>
    </source>
</evidence>
<dbReference type="AlphaFoldDB" id="A0A076LCU6"/>
<dbReference type="NCBIfam" id="TIGR01870">
    <property type="entry name" value="cas_TM1810_Csm2"/>
    <property type="match status" value="1"/>
</dbReference>
<evidence type="ECO:0000256" key="6">
    <source>
        <dbReference type="ARBA" id="ARBA00031723"/>
    </source>
</evidence>
<keyword evidence="4" id="KW-0694">RNA-binding</keyword>
<dbReference type="HOGENOM" id="CLU_131491_2_0_2"/>
<comment type="similarity">
    <text evidence="2">Belongs to the CRISPR-associated Csm2 family.</text>
</comment>
<dbReference type="GO" id="GO:0051607">
    <property type="term" value="P:defense response to virus"/>
    <property type="evidence" value="ECO:0007669"/>
    <property type="project" value="UniProtKB-KW"/>
</dbReference>
<dbReference type="GO" id="GO:0003723">
    <property type="term" value="F:RNA binding"/>
    <property type="evidence" value="ECO:0007669"/>
    <property type="project" value="UniProtKB-KW"/>
</dbReference>
<comment type="function">
    <text evidence="1">This subunit may be involved in monitoring complementarity of crRNA and target RNA.</text>
</comment>
<keyword evidence="8" id="KW-1185">Reference proteome</keyword>
<keyword evidence="5" id="KW-0051">Antiviral defense</keyword>
<dbReference type="Proteomes" id="UP000028781">
    <property type="component" value="Chromosome"/>
</dbReference>
<organism evidence="7 8">
    <name type="scientific">Methanocaldococcus bathoardescens</name>
    <dbReference type="NCBI Taxonomy" id="1301915"/>
    <lineage>
        <taxon>Archaea</taxon>
        <taxon>Methanobacteriati</taxon>
        <taxon>Methanobacteriota</taxon>
        <taxon>Methanomada group</taxon>
        <taxon>Methanococci</taxon>
        <taxon>Methanococcales</taxon>
        <taxon>Methanocaldococcaceae</taxon>
        <taxon>Methanocaldococcus</taxon>
    </lineage>
</organism>
<gene>
    <name evidence="7" type="ORF">JH146_1488</name>
</gene>
<evidence type="ECO:0000256" key="4">
    <source>
        <dbReference type="ARBA" id="ARBA00022884"/>
    </source>
</evidence>
<reference evidence="7 8" key="1">
    <citation type="journal article" date="2015" name="Int. J. Syst. Evol. Microbiol.">
        <title>M ethanocaldococcus bathoardescens sp. nov., a hyperthermophilic methanogen isolated from a volcanically active deep-sea hydrothermal vent.</title>
        <authorList>
            <person name="Stewart L.C."/>
            <person name="Jung J.H."/>
            <person name="Kim Y.T."/>
            <person name="Kwon S.W."/>
            <person name="Park C.S."/>
            <person name="Holden J.F."/>
        </authorList>
    </citation>
    <scope>NUCLEOTIDE SEQUENCE [LARGE SCALE GENOMIC DNA]</scope>
    <source>
        <strain evidence="7 8">JH146</strain>
    </source>
</reference>
<name>A0A076LCU6_9EURY</name>
<evidence type="ECO:0000313" key="7">
    <source>
        <dbReference type="EMBL" id="AIJ06330.1"/>
    </source>
</evidence>
<accession>A0A076LCU6</accession>
<dbReference type="RefSeq" id="WP_048202412.1">
    <property type="nucleotide sequence ID" value="NZ_CP009149.1"/>
</dbReference>
<dbReference type="STRING" id="1301915.JH146_1488"/>
<dbReference type="Pfam" id="PF03750">
    <property type="entry name" value="Csm2_III-A"/>
    <property type="match status" value="1"/>
</dbReference>
<protein>
    <recommendedName>
        <fullName evidence="3">CRISPR system Cms protein Csm2</fullName>
    </recommendedName>
    <alternativeName>
        <fullName evidence="6">CRISPR type III A-associated protein Csm2</fullName>
    </alternativeName>
</protein>
<evidence type="ECO:0000256" key="5">
    <source>
        <dbReference type="ARBA" id="ARBA00023118"/>
    </source>
</evidence>
<sequence length="140" mass="16206">MSNIGKCILTDEEIDTILNINSENANEVIEIAEDLAKKLKEIPSSKMRDFYDYVLRIDETGDWYKELVLLKPKLAYNFGKEPSKIDRRTGEEKNKKKVALGILTGTFSKIIDEINNDKDKFKNFKTFFEALVAYHKIHAE</sequence>
<evidence type="ECO:0000256" key="1">
    <source>
        <dbReference type="ARBA" id="ARBA00003640"/>
    </source>
</evidence>
<dbReference type="KEGG" id="mjh:JH146_1488"/>
<dbReference type="GeneID" id="24892120"/>
<dbReference type="InterPro" id="IPR010149">
    <property type="entry name" value="CRISPR-assoc_prot_Csm2_III-A"/>
</dbReference>
<evidence type="ECO:0000256" key="2">
    <source>
        <dbReference type="ARBA" id="ARBA00006896"/>
    </source>
</evidence>
<proteinExistence type="inferred from homology"/>
<dbReference type="CDD" id="cd09647">
    <property type="entry name" value="Csm2_III-A"/>
    <property type="match status" value="1"/>
</dbReference>
<dbReference type="OrthoDB" id="65911at2157"/>